<comment type="caution">
    <text evidence="3">The sequence shown here is derived from an EMBL/GenBank/DDBJ whole genome shotgun (WGS) entry which is preliminary data.</text>
</comment>
<name>A0A934IBQ6_9MICO</name>
<keyword evidence="2" id="KW-0472">Membrane</keyword>
<dbReference type="Proteomes" id="UP000602087">
    <property type="component" value="Unassembled WGS sequence"/>
</dbReference>
<feature type="region of interest" description="Disordered" evidence="1">
    <location>
        <begin position="163"/>
        <end position="209"/>
    </location>
</feature>
<dbReference type="Pfam" id="PF09534">
    <property type="entry name" value="Trp_oprn_chp"/>
    <property type="match status" value="1"/>
</dbReference>
<dbReference type="RefSeq" id="WP_198733501.1">
    <property type="nucleotide sequence ID" value="NZ_JAEINH010000005.1"/>
</dbReference>
<dbReference type="InterPro" id="IPR019051">
    <property type="entry name" value="Trp_biosyn_TM_oprn/chp"/>
</dbReference>
<evidence type="ECO:0000313" key="3">
    <source>
        <dbReference type="EMBL" id="MBI9114936.1"/>
    </source>
</evidence>
<evidence type="ECO:0000256" key="2">
    <source>
        <dbReference type="SAM" id="Phobius"/>
    </source>
</evidence>
<dbReference type="EMBL" id="JAEINH010000005">
    <property type="protein sequence ID" value="MBI9114936.1"/>
    <property type="molecule type" value="Genomic_DNA"/>
</dbReference>
<dbReference type="AlphaFoldDB" id="A0A934IBQ6"/>
<reference evidence="3" key="1">
    <citation type="submission" date="2020-12" db="EMBL/GenBank/DDBJ databases">
        <title>Sanguibacter suaedae sp. nov., isolated from Suaeda aralocaspica.</title>
        <authorList>
            <person name="Ma Q."/>
        </authorList>
    </citation>
    <scope>NUCLEOTIDE SEQUENCE</scope>
    <source>
        <strain evidence="3">YZGR15</strain>
    </source>
</reference>
<sequence>MRVPTRRTAVLSGVLLGGAALLSAVPAWITTTSSTALGEEVSVTVTGTQAAPGVTAAALVVLAASLALGLVGRAGRWVVLGSVALGGLVVAASAVLVVTDPQGPARSAVAEVTGVVGPVGEVDVGVAPFLTVVLGVLLVVLATAAALGAGRWDGRSRRYDAAPGVGATPVAAESSEGAVRSAGSREPAGDAVLDERDAWDALTHGDDPT</sequence>
<protein>
    <submittedName>
        <fullName evidence="3">Trp biosynthesis-associated membrane protein</fullName>
    </submittedName>
</protein>
<organism evidence="3 4">
    <name type="scientific">Sanguibacter suaedae</name>
    <dbReference type="NCBI Taxonomy" id="2795737"/>
    <lineage>
        <taxon>Bacteria</taxon>
        <taxon>Bacillati</taxon>
        <taxon>Actinomycetota</taxon>
        <taxon>Actinomycetes</taxon>
        <taxon>Micrococcales</taxon>
        <taxon>Sanguibacteraceae</taxon>
        <taxon>Sanguibacter</taxon>
    </lineage>
</organism>
<feature type="compositionally biased region" description="Low complexity" evidence="1">
    <location>
        <begin position="163"/>
        <end position="172"/>
    </location>
</feature>
<keyword evidence="4" id="KW-1185">Reference proteome</keyword>
<keyword evidence="2" id="KW-1133">Transmembrane helix</keyword>
<proteinExistence type="predicted"/>
<feature type="transmembrane region" description="Helical" evidence="2">
    <location>
        <begin position="126"/>
        <end position="149"/>
    </location>
</feature>
<keyword evidence="2" id="KW-0812">Transmembrane</keyword>
<gene>
    <name evidence="3" type="ORF">JAV76_07915</name>
</gene>
<evidence type="ECO:0000313" key="4">
    <source>
        <dbReference type="Proteomes" id="UP000602087"/>
    </source>
</evidence>
<feature type="transmembrane region" description="Helical" evidence="2">
    <location>
        <begin position="78"/>
        <end position="98"/>
    </location>
</feature>
<accession>A0A934IBQ6</accession>
<evidence type="ECO:0000256" key="1">
    <source>
        <dbReference type="SAM" id="MobiDB-lite"/>
    </source>
</evidence>
<feature type="transmembrane region" description="Helical" evidence="2">
    <location>
        <begin position="51"/>
        <end position="71"/>
    </location>
</feature>
<feature type="compositionally biased region" description="Basic and acidic residues" evidence="1">
    <location>
        <begin position="193"/>
        <end position="209"/>
    </location>
</feature>